<name>A0ABS2GXI3_9LACO</name>
<reference evidence="3 4" key="1">
    <citation type="journal article" date="2021" name="Sci. Rep.">
        <title>The distribution of antibiotic resistance genes in chicken gut microbiota commensals.</title>
        <authorList>
            <person name="Juricova H."/>
            <person name="Matiasovicova J."/>
            <person name="Kubasova T."/>
            <person name="Cejkova D."/>
            <person name="Rychlik I."/>
        </authorList>
    </citation>
    <scope>NUCLEOTIDE SEQUENCE [LARGE SCALE GENOMIC DNA]</scope>
    <source>
        <strain evidence="3 4">An574</strain>
    </source>
</reference>
<evidence type="ECO:0000256" key="1">
    <source>
        <dbReference type="SAM" id="MobiDB-lite"/>
    </source>
</evidence>
<comment type="caution">
    <text evidence="3">The sequence shown here is derived from an EMBL/GenBank/DDBJ whole genome shotgun (WGS) entry which is preliminary data.</text>
</comment>
<dbReference type="EMBL" id="JACJKU010000005">
    <property type="protein sequence ID" value="MBM6940054.1"/>
    <property type="molecule type" value="Genomic_DNA"/>
</dbReference>
<sequence length="419" mass="48010">MVVLESRACHSSYNRICYVLEGSAHNNSKTNQRALAVSGTNLNLLHDADGQISNVQSAPYLEEQFHQSLKKAYNPHRQYQCQSVVVSFSKNEFDTSDLAGQSRQALKLIQGFASQYFGDAQSVICVQCDGPGGLNDGDGKLHVHLIVNSVKRDGRTVATNRFSVFHLRKNLNTYMEENFEKATGREWKNPFSNNKTRHDVDKLVTKSAWNKRLKQTIDNVKSQVSNETDFKAVLQTYGITVTERQKGRAWTYHQVIKTAKGTKRLSVRDFYQRIDRQTGSVLSTRGLGVGYTKSALINYWEKQVEIESDYQPKSVNKNSKRKDDHNVREKSNNDIKRFEQEVNRQRRQQEHLRQHELATETEEINDERTTERKRQSRRQESRQCVNPNADPEASQSTSQQAGFEGVNRFHQPDGPEPGE</sequence>
<evidence type="ECO:0000313" key="3">
    <source>
        <dbReference type="EMBL" id="MBM6940054.1"/>
    </source>
</evidence>
<organism evidence="3 4">
    <name type="scientific">Limosilactobacillus coleohominis</name>
    <dbReference type="NCBI Taxonomy" id="181675"/>
    <lineage>
        <taxon>Bacteria</taxon>
        <taxon>Bacillati</taxon>
        <taxon>Bacillota</taxon>
        <taxon>Bacilli</taxon>
        <taxon>Lactobacillales</taxon>
        <taxon>Lactobacillaceae</taxon>
        <taxon>Limosilactobacillus</taxon>
    </lineage>
</organism>
<proteinExistence type="predicted"/>
<feature type="domain" description="MobA/VirD2-like nuclease" evidence="2">
    <location>
        <begin position="70"/>
        <end position="173"/>
    </location>
</feature>
<protein>
    <submittedName>
        <fullName evidence="3">Relaxase/mobilization nuclease domain-containing protein</fullName>
    </submittedName>
</protein>
<feature type="compositionally biased region" description="Basic and acidic residues" evidence="1">
    <location>
        <begin position="321"/>
        <end position="358"/>
    </location>
</feature>
<dbReference type="Proteomes" id="UP000785625">
    <property type="component" value="Unassembled WGS sequence"/>
</dbReference>
<dbReference type="RefSeq" id="WP_204784499.1">
    <property type="nucleotide sequence ID" value="NZ_JACJKU010000005.1"/>
</dbReference>
<feature type="region of interest" description="Disordered" evidence="1">
    <location>
        <begin position="311"/>
        <end position="419"/>
    </location>
</feature>
<accession>A0ABS2GXI3</accession>
<evidence type="ECO:0000313" key="4">
    <source>
        <dbReference type="Proteomes" id="UP000785625"/>
    </source>
</evidence>
<dbReference type="Pfam" id="PF03432">
    <property type="entry name" value="Relaxase"/>
    <property type="match status" value="1"/>
</dbReference>
<feature type="compositionally biased region" description="Basic and acidic residues" evidence="1">
    <location>
        <begin position="366"/>
        <end position="381"/>
    </location>
</feature>
<keyword evidence="4" id="KW-1185">Reference proteome</keyword>
<gene>
    <name evidence="3" type="ORF">H5975_00895</name>
</gene>
<evidence type="ECO:0000259" key="2">
    <source>
        <dbReference type="Pfam" id="PF03432"/>
    </source>
</evidence>
<dbReference type="InterPro" id="IPR005094">
    <property type="entry name" value="Endonuclease_MobA/VirD2"/>
</dbReference>